<dbReference type="EMBL" id="MRCB01000003">
    <property type="protein sequence ID" value="OKH25700.1"/>
    <property type="molecule type" value="Genomic_DNA"/>
</dbReference>
<evidence type="ECO:0000256" key="1">
    <source>
        <dbReference type="ARBA" id="ARBA00022553"/>
    </source>
</evidence>
<dbReference type="InterPro" id="IPR050595">
    <property type="entry name" value="Bact_response_regulator"/>
</dbReference>
<dbReference type="SUPFAM" id="SSF52172">
    <property type="entry name" value="CheY-like"/>
    <property type="match status" value="1"/>
</dbReference>
<dbReference type="PANTHER" id="PTHR44591:SF3">
    <property type="entry name" value="RESPONSE REGULATORY DOMAIN-CONTAINING PROTEIN"/>
    <property type="match status" value="1"/>
</dbReference>
<dbReference type="AlphaFoldDB" id="A0A1U7HQ22"/>
<dbReference type="Proteomes" id="UP000186868">
    <property type="component" value="Unassembled WGS sequence"/>
</dbReference>
<dbReference type="STRING" id="1921803.NIES593_04935"/>
<protein>
    <recommendedName>
        <fullName evidence="3">Response regulatory domain-containing protein</fullName>
    </recommendedName>
</protein>
<keyword evidence="1 2" id="KW-0597">Phosphoprotein</keyword>
<feature type="domain" description="Response regulatory" evidence="3">
    <location>
        <begin position="20"/>
        <end position="137"/>
    </location>
</feature>
<dbReference type="OrthoDB" id="487748at2"/>
<dbReference type="InterPro" id="IPR011006">
    <property type="entry name" value="CheY-like_superfamily"/>
</dbReference>
<dbReference type="GO" id="GO:0000160">
    <property type="term" value="P:phosphorelay signal transduction system"/>
    <property type="evidence" value="ECO:0007669"/>
    <property type="project" value="InterPro"/>
</dbReference>
<feature type="modified residue" description="4-aspartylphosphate" evidence="2">
    <location>
        <position position="70"/>
    </location>
</feature>
<reference evidence="4 5" key="1">
    <citation type="submission" date="2016-11" db="EMBL/GenBank/DDBJ databases">
        <title>Draft Genome Sequences of Nine Cyanobacterial Strains from Diverse Habitats.</title>
        <authorList>
            <person name="Zhu T."/>
            <person name="Hou S."/>
            <person name="Lu X."/>
            <person name="Hess W.R."/>
        </authorList>
    </citation>
    <scope>NUCLEOTIDE SEQUENCE [LARGE SCALE GENOMIC DNA]</scope>
    <source>
        <strain evidence="4 5">NIES-593</strain>
    </source>
</reference>
<evidence type="ECO:0000256" key="2">
    <source>
        <dbReference type="PROSITE-ProRule" id="PRU00169"/>
    </source>
</evidence>
<gene>
    <name evidence="4" type="ORF">NIES593_04935</name>
</gene>
<organism evidence="4 5">
    <name type="scientific">Hydrococcus rivularis NIES-593</name>
    <dbReference type="NCBI Taxonomy" id="1921803"/>
    <lineage>
        <taxon>Bacteria</taxon>
        <taxon>Bacillati</taxon>
        <taxon>Cyanobacteriota</taxon>
        <taxon>Cyanophyceae</taxon>
        <taxon>Pleurocapsales</taxon>
        <taxon>Hydrococcaceae</taxon>
        <taxon>Hydrococcus</taxon>
    </lineage>
</organism>
<dbReference type="InterPro" id="IPR001789">
    <property type="entry name" value="Sig_transdc_resp-reg_receiver"/>
</dbReference>
<dbReference type="Pfam" id="PF00072">
    <property type="entry name" value="Response_reg"/>
    <property type="match status" value="1"/>
</dbReference>
<keyword evidence="5" id="KW-1185">Reference proteome</keyword>
<dbReference type="SMART" id="SM00448">
    <property type="entry name" value="REC"/>
    <property type="match status" value="1"/>
</dbReference>
<proteinExistence type="predicted"/>
<dbReference type="PANTHER" id="PTHR44591">
    <property type="entry name" value="STRESS RESPONSE REGULATOR PROTEIN 1"/>
    <property type="match status" value="1"/>
</dbReference>
<comment type="caution">
    <text evidence="4">The sequence shown here is derived from an EMBL/GenBank/DDBJ whole genome shotgun (WGS) entry which is preliminary data.</text>
</comment>
<dbReference type="PROSITE" id="PS50110">
    <property type="entry name" value="RESPONSE_REGULATORY"/>
    <property type="match status" value="1"/>
</dbReference>
<evidence type="ECO:0000313" key="4">
    <source>
        <dbReference type="EMBL" id="OKH25700.1"/>
    </source>
</evidence>
<evidence type="ECO:0000259" key="3">
    <source>
        <dbReference type="PROSITE" id="PS50110"/>
    </source>
</evidence>
<dbReference type="Gene3D" id="3.40.50.2300">
    <property type="match status" value="1"/>
</dbReference>
<accession>A0A1U7HQ22</accession>
<sequence>MVSIAKQYRSYRKAVVPSKQILIIDDEADNRMVIGCCLEDLGGWQVLEAASGEEGLLEVQTRKPDAIILDIEMGGMNGIEFLQRLRANPEHQKIPVVLLTVIADLLDPQELSKLGVVKILAKPFKLSALITQIAEVLE</sequence>
<evidence type="ECO:0000313" key="5">
    <source>
        <dbReference type="Proteomes" id="UP000186868"/>
    </source>
</evidence>
<name>A0A1U7HQ22_9CYAN</name>